<gene>
    <name evidence="2" type="ORF">GFER_11895</name>
</gene>
<comment type="caution">
    <text evidence="2">The sequence shown here is derived from an EMBL/GenBank/DDBJ whole genome shotgun (WGS) entry which is preliminary data.</text>
</comment>
<evidence type="ECO:0000313" key="3">
    <source>
        <dbReference type="Proteomes" id="UP000035068"/>
    </source>
</evidence>
<feature type="transmembrane region" description="Helical" evidence="1">
    <location>
        <begin position="85"/>
        <end position="106"/>
    </location>
</feature>
<name>A0A0C2HTZ4_9BACT</name>
<sequence length="110" mass="12220">MDWSGITEFFRHLRTDRILDTLRQWNLGELIATPWFLGSVLALALTAFFLRRRMLLAIILGAAGFAWLTSYTLERGTSLEGGSNEGLLVFVGGGVVLVGVVLYLVFIRSD</sequence>
<keyword evidence="1" id="KW-0812">Transmembrane</keyword>
<dbReference type="EMBL" id="JWJD01000004">
    <property type="protein sequence ID" value="KIH76302.1"/>
    <property type="molecule type" value="Genomic_DNA"/>
</dbReference>
<dbReference type="RefSeq" id="WP_040099878.1">
    <property type="nucleotide sequence ID" value="NZ_JWJD01000004.1"/>
</dbReference>
<keyword evidence="3" id="KW-1185">Reference proteome</keyword>
<reference evidence="2 3" key="1">
    <citation type="submission" date="2014-12" db="EMBL/GenBank/DDBJ databases">
        <title>Genomes of Geoalkalibacter ferrihydriticus and Geoalkalibacter subterraneus, two haloalkaliphilic metal-reducing members of the Geobacteraceae.</title>
        <authorList>
            <person name="Badalamenti J.P."/>
            <person name="Torres C.I."/>
            <person name="Krajmalnik-Brown R."/>
            <person name="Bond D.R."/>
        </authorList>
    </citation>
    <scope>NUCLEOTIDE SEQUENCE [LARGE SCALE GENOMIC DNA]</scope>
    <source>
        <strain evidence="2 3">DSM 17813</strain>
    </source>
</reference>
<evidence type="ECO:0000256" key="1">
    <source>
        <dbReference type="SAM" id="Phobius"/>
    </source>
</evidence>
<dbReference type="AlphaFoldDB" id="A0A0C2HTZ4"/>
<keyword evidence="1" id="KW-1133">Transmembrane helix</keyword>
<accession>A0A0C2HTZ4</accession>
<proteinExistence type="predicted"/>
<feature type="transmembrane region" description="Helical" evidence="1">
    <location>
        <begin position="55"/>
        <end position="73"/>
    </location>
</feature>
<dbReference type="Proteomes" id="UP000035068">
    <property type="component" value="Unassembled WGS sequence"/>
</dbReference>
<evidence type="ECO:0000313" key="2">
    <source>
        <dbReference type="EMBL" id="KIH76302.1"/>
    </source>
</evidence>
<keyword evidence="1" id="KW-0472">Membrane</keyword>
<protein>
    <submittedName>
        <fullName evidence="2">Uncharacterized protein</fullName>
    </submittedName>
</protein>
<organism evidence="2 3">
    <name type="scientific">Geoalkalibacter ferrihydriticus DSM 17813</name>
    <dbReference type="NCBI Taxonomy" id="1121915"/>
    <lineage>
        <taxon>Bacteria</taxon>
        <taxon>Pseudomonadati</taxon>
        <taxon>Thermodesulfobacteriota</taxon>
        <taxon>Desulfuromonadia</taxon>
        <taxon>Desulfuromonadales</taxon>
        <taxon>Geoalkalibacteraceae</taxon>
        <taxon>Geoalkalibacter</taxon>
    </lineage>
</organism>
<feature type="transmembrane region" description="Helical" evidence="1">
    <location>
        <begin position="30"/>
        <end position="50"/>
    </location>
</feature>